<gene>
    <name evidence="2" type="ORF">CEP50_00795</name>
</gene>
<dbReference type="InParanoid" id="A0A2T0H1H2"/>
<dbReference type="STRING" id="1050202.GCA_000384035_01015"/>
<comment type="caution">
    <text evidence="2">The sequence shown here is derived from an EMBL/GenBank/DDBJ whole genome shotgun (WGS) entry which is preliminary data.</text>
</comment>
<sequence length="321" mass="35215">MSAETPRYQRELDLRQPCSARITDAFLGGCHNFGAERGFVLRAERALPGITELFLQSRDFLRRAVDHALSCGIHQFLDLGSGLPTVGHIHEIAGRITPHHRVVYVDNEPLTAAHGARILGEEPRATVLHEDCRDPEAVLDAAERHGRIDWNLRVALVATGVLHFLPEEAEPFALLEEYRRGLPEGSHLVLGHVTGSVAPEAAETLRALYAETTDPLFPRDVERIDALFGDFERFPPGPGQLSSWRPDPHLRSRGTRYPLLHGGIARKPVRSTGFRAEVRSTAPGRPGPAPGEPQQDGGEHGHRGGGQPRLGEPRVGSQQAE</sequence>
<evidence type="ECO:0000313" key="3">
    <source>
        <dbReference type="Proteomes" id="UP000239352"/>
    </source>
</evidence>
<dbReference type="SUPFAM" id="SSF53335">
    <property type="entry name" value="S-adenosyl-L-methionine-dependent methyltransferases"/>
    <property type="match status" value="1"/>
</dbReference>
<protein>
    <recommendedName>
        <fullName evidence="4">S-adenosyl methyltransferase</fullName>
    </recommendedName>
</protein>
<reference evidence="2 3" key="1">
    <citation type="submission" date="2018-03" db="EMBL/GenBank/DDBJ databases">
        <title>Actinopolyspora mortivallis from Sahara, screening for active biomolecules.</title>
        <authorList>
            <person name="Selama O."/>
            <person name="Wellington E.M.H."/>
            <person name="Hacene H."/>
        </authorList>
    </citation>
    <scope>NUCLEOTIDE SEQUENCE [LARGE SCALE GENOMIC DNA]</scope>
    <source>
        <strain evidence="2 3">M5A</strain>
    </source>
</reference>
<dbReference type="PIRSF" id="PIRSF017393">
    <property type="entry name" value="MTase_SAV2177"/>
    <property type="match status" value="1"/>
</dbReference>
<proteinExistence type="predicted"/>
<organism evidence="2 3">
    <name type="scientific">Actinopolyspora mortivallis</name>
    <dbReference type="NCBI Taxonomy" id="33906"/>
    <lineage>
        <taxon>Bacteria</taxon>
        <taxon>Bacillati</taxon>
        <taxon>Actinomycetota</taxon>
        <taxon>Actinomycetes</taxon>
        <taxon>Actinopolysporales</taxon>
        <taxon>Actinopolysporaceae</taxon>
        <taxon>Actinopolyspora</taxon>
    </lineage>
</organism>
<dbReference type="InterPro" id="IPR006764">
    <property type="entry name" value="SAM_dep_MeTrfase_SAV2177_type"/>
</dbReference>
<name>A0A2T0H1H2_ACTMO</name>
<keyword evidence="3" id="KW-1185">Reference proteome</keyword>
<dbReference type="Gene3D" id="3.40.50.150">
    <property type="entry name" value="Vaccinia Virus protein VP39"/>
    <property type="match status" value="1"/>
</dbReference>
<dbReference type="EMBL" id="PVSR01000001">
    <property type="protein sequence ID" value="PRW65103.1"/>
    <property type="molecule type" value="Genomic_DNA"/>
</dbReference>
<dbReference type="InterPro" id="IPR029063">
    <property type="entry name" value="SAM-dependent_MTases_sf"/>
</dbReference>
<feature type="region of interest" description="Disordered" evidence="1">
    <location>
        <begin position="235"/>
        <end position="321"/>
    </location>
</feature>
<dbReference type="Proteomes" id="UP000239352">
    <property type="component" value="Unassembled WGS sequence"/>
</dbReference>
<dbReference type="Pfam" id="PF04672">
    <property type="entry name" value="Methyltransf_19"/>
    <property type="match status" value="1"/>
</dbReference>
<evidence type="ECO:0008006" key="4">
    <source>
        <dbReference type="Google" id="ProtNLM"/>
    </source>
</evidence>
<evidence type="ECO:0000313" key="2">
    <source>
        <dbReference type="EMBL" id="PRW65103.1"/>
    </source>
</evidence>
<evidence type="ECO:0000256" key="1">
    <source>
        <dbReference type="SAM" id="MobiDB-lite"/>
    </source>
</evidence>
<accession>A0A2T0H1H2</accession>
<dbReference type="AlphaFoldDB" id="A0A2T0H1H2"/>